<feature type="transmembrane region" description="Helical" evidence="5">
    <location>
        <begin position="446"/>
        <end position="465"/>
    </location>
</feature>
<dbReference type="GO" id="GO:0042773">
    <property type="term" value="P:ATP synthesis coupled electron transport"/>
    <property type="evidence" value="ECO:0007669"/>
    <property type="project" value="InterPro"/>
</dbReference>
<evidence type="ECO:0000313" key="8">
    <source>
        <dbReference type="EMBL" id="RAI00672.1"/>
    </source>
</evidence>
<dbReference type="PRINTS" id="PR01434">
    <property type="entry name" value="NADHDHGNASE5"/>
</dbReference>
<feature type="transmembrane region" description="Helical" evidence="5">
    <location>
        <begin position="323"/>
        <end position="345"/>
    </location>
</feature>
<keyword evidence="5" id="KW-1278">Translocase</keyword>
<feature type="transmembrane region" description="Helical" evidence="5">
    <location>
        <begin position="12"/>
        <end position="32"/>
    </location>
</feature>
<keyword evidence="9" id="KW-1185">Reference proteome</keyword>
<reference evidence="8 9" key="1">
    <citation type="submission" date="2018-05" db="EMBL/GenBank/DDBJ databases">
        <title>Acuticoccus sediminis sp. nov., isolated from deep-sea sediment of Indian Ocean.</title>
        <authorList>
            <person name="Liu X."/>
            <person name="Lai Q."/>
            <person name="Du Y."/>
            <person name="Sun F."/>
            <person name="Zhang X."/>
            <person name="Wang S."/>
            <person name="Shao Z."/>
        </authorList>
    </citation>
    <scope>NUCLEOTIDE SEQUENCE [LARGE SCALE GENOMIC DNA]</scope>
    <source>
        <strain evidence="8 9">PTG4-2</strain>
    </source>
</reference>
<feature type="transmembrane region" description="Helical" evidence="5">
    <location>
        <begin position="203"/>
        <end position="228"/>
    </location>
</feature>
<evidence type="ECO:0000313" key="9">
    <source>
        <dbReference type="Proteomes" id="UP000249590"/>
    </source>
</evidence>
<keyword evidence="5" id="KW-0520">NAD</keyword>
<evidence type="ECO:0000259" key="7">
    <source>
        <dbReference type="Pfam" id="PF00361"/>
    </source>
</evidence>
<organism evidence="8 9">
    <name type="scientific">Acuticoccus sediminis</name>
    <dbReference type="NCBI Taxonomy" id="2184697"/>
    <lineage>
        <taxon>Bacteria</taxon>
        <taxon>Pseudomonadati</taxon>
        <taxon>Pseudomonadota</taxon>
        <taxon>Alphaproteobacteria</taxon>
        <taxon>Hyphomicrobiales</taxon>
        <taxon>Amorphaceae</taxon>
        <taxon>Acuticoccus</taxon>
    </lineage>
</organism>
<feature type="transmembrane region" description="Helical" evidence="5">
    <location>
        <begin position="160"/>
        <end position="183"/>
    </location>
</feature>
<feature type="transmembrane region" description="Helical" evidence="5">
    <location>
        <begin position="299"/>
        <end position="317"/>
    </location>
</feature>
<dbReference type="GO" id="GO:0048038">
    <property type="term" value="F:quinone binding"/>
    <property type="evidence" value="ECO:0007669"/>
    <property type="project" value="UniProtKB-KW"/>
</dbReference>
<evidence type="ECO:0000256" key="6">
    <source>
        <dbReference type="RuleBase" id="RU000320"/>
    </source>
</evidence>
<dbReference type="InterPro" id="IPR010096">
    <property type="entry name" value="NADH-Q_OxRdtase_suN/2"/>
</dbReference>
<dbReference type="EMBL" id="QHHQ01000003">
    <property type="protein sequence ID" value="RAI00672.1"/>
    <property type="molecule type" value="Genomic_DNA"/>
</dbReference>
<feature type="transmembrane region" description="Helical" evidence="5">
    <location>
        <begin position="78"/>
        <end position="98"/>
    </location>
</feature>
<keyword evidence="5" id="KW-1003">Cell membrane</keyword>
<evidence type="ECO:0000256" key="2">
    <source>
        <dbReference type="ARBA" id="ARBA00022692"/>
    </source>
</evidence>
<protein>
    <recommendedName>
        <fullName evidence="5">NADH-quinone oxidoreductase subunit N</fullName>
        <ecNumber evidence="5">7.1.1.-</ecNumber>
    </recommendedName>
    <alternativeName>
        <fullName evidence="5">NADH dehydrogenase I subunit N</fullName>
    </alternativeName>
    <alternativeName>
        <fullName evidence="5">NDH-1 subunit N</fullName>
    </alternativeName>
</protein>
<dbReference type="PANTHER" id="PTHR22773">
    <property type="entry name" value="NADH DEHYDROGENASE"/>
    <property type="match status" value="1"/>
</dbReference>
<comment type="subcellular location">
    <subcellularLocation>
        <location evidence="5">Cell membrane</location>
        <topology evidence="5">Multi-pass membrane protein</topology>
    </subcellularLocation>
    <subcellularLocation>
        <location evidence="1">Endomembrane system</location>
        <topology evidence="1">Multi-pass membrane protein</topology>
    </subcellularLocation>
    <subcellularLocation>
        <location evidence="6">Membrane</location>
        <topology evidence="6">Multi-pass membrane protein</topology>
    </subcellularLocation>
</comment>
<comment type="function">
    <text evidence="5">NDH-1 shuttles electrons from NADH, via FMN and iron-sulfur (Fe-S) centers, to quinones in the respiratory chain. The immediate electron acceptor for the enzyme in this species is believed to be ubiquinone. Couples the redox reaction to proton translocation (for every two electrons transferred, four hydrogen ions are translocated across the cytoplasmic membrane), and thus conserves the redox energy in a proton gradient.</text>
</comment>
<evidence type="ECO:0000256" key="5">
    <source>
        <dbReference type="HAMAP-Rule" id="MF_00445"/>
    </source>
</evidence>
<dbReference type="InterPro" id="IPR001750">
    <property type="entry name" value="ND/Mrp_TM"/>
</dbReference>
<dbReference type="HAMAP" id="MF_00445">
    <property type="entry name" value="NDH1_NuoN_1"/>
    <property type="match status" value="1"/>
</dbReference>
<dbReference type="EC" id="7.1.1.-" evidence="5"/>
<keyword evidence="2 5" id="KW-0812">Transmembrane</keyword>
<dbReference type="AlphaFoldDB" id="A0A8B2NPS7"/>
<feature type="transmembrane region" description="Helical" evidence="5">
    <location>
        <begin position="370"/>
        <end position="389"/>
    </location>
</feature>
<evidence type="ECO:0000256" key="1">
    <source>
        <dbReference type="ARBA" id="ARBA00004127"/>
    </source>
</evidence>
<dbReference type="Proteomes" id="UP000249590">
    <property type="component" value="Unassembled WGS sequence"/>
</dbReference>
<dbReference type="GO" id="GO:0008137">
    <property type="term" value="F:NADH dehydrogenase (ubiquinone) activity"/>
    <property type="evidence" value="ECO:0007669"/>
    <property type="project" value="InterPro"/>
</dbReference>
<dbReference type="NCBIfam" id="NF004440">
    <property type="entry name" value="PRK05777.1-3"/>
    <property type="match status" value="1"/>
</dbReference>
<proteinExistence type="inferred from homology"/>
<dbReference type="GO" id="GO:0005886">
    <property type="term" value="C:plasma membrane"/>
    <property type="evidence" value="ECO:0007669"/>
    <property type="project" value="UniProtKB-SubCell"/>
</dbReference>
<dbReference type="GO" id="GO:0012505">
    <property type="term" value="C:endomembrane system"/>
    <property type="evidence" value="ECO:0007669"/>
    <property type="project" value="UniProtKB-SubCell"/>
</dbReference>
<evidence type="ECO:0000256" key="4">
    <source>
        <dbReference type="ARBA" id="ARBA00023136"/>
    </source>
</evidence>
<keyword evidence="5" id="KW-0813">Transport</keyword>
<sequence>MMNHIDLPALAPLLPEIILAVSAIVLLMAGAFSDDESSPTINVMAIVAMLVAIIAVALTSAGSVTFNGAFIVDGFAQYLKILTLIGGGVCIAMTIGYARHQSFARFEYPVLILLSTVGMMLMISANDMIGVYLGLELQSLAIYCAVSINRDSTRSTEAGLKYFVLGALSSGMLLYGISLVYGFTGATVFPDIARVLGEDGVSLGVVFGLVFIIAGLAFKVSAVPFHMWTPDVYEGAPSPVTAFLAAAPKVAAMALFTRVVMGAFGPAFVEWQQILILISVMSMLLGAFAAIGQTNIKRLMAYSSIGHIGYALIGLASGSEEGVVGVVVYMTIYLITTLGAFACILGMRRADEGMVEDITDLAGLVRTKPWMAAAFTLLLFSLAGIPPLVGFFAKFYVFLAAVKAGLVPLAIIGVLASAVSAFYYLRVIKIMMFDDPRDHFEPMAGELRAVLAVSGAFSLLFFLVWTPILSAATAAAQSLF</sequence>
<feature type="transmembrane region" description="Helical" evidence="5">
    <location>
        <begin position="44"/>
        <end position="66"/>
    </location>
</feature>
<comment type="catalytic activity">
    <reaction evidence="5">
        <text>a quinone + NADH + 5 H(+)(in) = a quinol + NAD(+) + 4 H(+)(out)</text>
        <dbReference type="Rhea" id="RHEA:57888"/>
        <dbReference type="ChEBI" id="CHEBI:15378"/>
        <dbReference type="ChEBI" id="CHEBI:24646"/>
        <dbReference type="ChEBI" id="CHEBI:57540"/>
        <dbReference type="ChEBI" id="CHEBI:57945"/>
        <dbReference type="ChEBI" id="CHEBI:132124"/>
    </reaction>
</comment>
<gene>
    <name evidence="5" type="primary">nuoN</name>
    <name evidence="8" type="ORF">DLJ53_15580</name>
</gene>
<dbReference type="NCBIfam" id="TIGR01770">
    <property type="entry name" value="NDH_I_N"/>
    <property type="match status" value="1"/>
</dbReference>
<accession>A0A8B2NPS7</accession>
<comment type="similarity">
    <text evidence="5">Belongs to the complex I subunit 2 family.</text>
</comment>
<evidence type="ECO:0000256" key="3">
    <source>
        <dbReference type="ARBA" id="ARBA00022989"/>
    </source>
</evidence>
<feature type="transmembrane region" description="Helical" evidence="5">
    <location>
        <begin position="273"/>
        <end position="292"/>
    </location>
</feature>
<keyword evidence="5" id="KW-0874">Quinone</keyword>
<keyword evidence="3 5" id="KW-1133">Transmembrane helix</keyword>
<keyword evidence="4 5" id="KW-0472">Membrane</keyword>
<feature type="domain" description="NADH:quinone oxidoreductase/Mrp antiporter transmembrane" evidence="7">
    <location>
        <begin position="125"/>
        <end position="419"/>
    </location>
</feature>
<dbReference type="Pfam" id="PF00361">
    <property type="entry name" value="Proton_antipo_M"/>
    <property type="match status" value="1"/>
</dbReference>
<comment type="caution">
    <text evidence="8">The sequence shown here is derived from an EMBL/GenBank/DDBJ whole genome shotgun (WGS) entry which is preliminary data.</text>
</comment>
<name>A0A8B2NPS7_9HYPH</name>
<dbReference type="GO" id="GO:0050136">
    <property type="term" value="F:NADH dehydrogenase (quinone) (non-electrogenic) activity"/>
    <property type="evidence" value="ECO:0007669"/>
    <property type="project" value="UniProtKB-UniRule"/>
</dbReference>
<comment type="subunit">
    <text evidence="5">NDH-1 is composed of 14 different subunits. Subunits NuoA, H, J, K, L, M, N constitute the membrane sector of the complex.</text>
</comment>
<feature type="transmembrane region" description="Helical" evidence="5">
    <location>
        <begin position="105"/>
        <end position="123"/>
    </location>
</feature>
<keyword evidence="5" id="KW-0830">Ubiquinone</keyword>
<feature type="transmembrane region" description="Helical" evidence="5">
    <location>
        <begin position="395"/>
        <end position="425"/>
    </location>
</feature>
<feature type="transmembrane region" description="Helical" evidence="5">
    <location>
        <begin position="240"/>
        <end position="261"/>
    </location>
</feature>